<feature type="transmembrane region" description="Helical" evidence="1">
    <location>
        <begin position="256"/>
        <end position="275"/>
    </location>
</feature>
<feature type="transmembrane region" description="Helical" evidence="1">
    <location>
        <begin position="116"/>
        <end position="137"/>
    </location>
</feature>
<dbReference type="PANTHER" id="PTHR23028">
    <property type="entry name" value="ACETYLTRANSFERASE"/>
    <property type="match status" value="1"/>
</dbReference>
<dbReference type="GO" id="GO:0000271">
    <property type="term" value="P:polysaccharide biosynthetic process"/>
    <property type="evidence" value="ECO:0007669"/>
    <property type="project" value="TreeGrafter"/>
</dbReference>
<feature type="transmembrane region" description="Helical" evidence="1">
    <location>
        <begin position="74"/>
        <end position="95"/>
    </location>
</feature>
<evidence type="ECO:0000256" key="1">
    <source>
        <dbReference type="SAM" id="Phobius"/>
    </source>
</evidence>
<keyword evidence="4" id="KW-1185">Reference proteome</keyword>
<dbReference type="PANTHER" id="PTHR23028:SF53">
    <property type="entry name" value="ACYL_TRANSF_3 DOMAIN-CONTAINING PROTEIN"/>
    <property type="match status" value="1"/>
</dbReference>
<feature type="transmembrane region" description="Helical" evidence="1">
    <location>
        <begin position="6"/>
        <end position="24"/>
    </location>
</feature>
<dbReference type="EMBL" id="QGTJ01000007">
    <property type="protein sequence ID" value="PWV60542.1"/>
    <property type="molecule type" value="Genomic_DNA"/>
</dbReference>
<keyword evidence="1" id="KW-1133">Transmembrane helix</keyword>
<sequence>MDPVSFLPVIGAMLSALLMGYLIAKRYGVEPAKGRFSSIDGLRGYLAFFVFLHHSCIWFFYLRTGQWRVPPSNLYTHFGQSSVALFFMITGFLFFSKILDGRKKKIDWLKLFVSRFLRLTPLYAFSMALLFFIVFALSQWTLKEPLYTVTKELICWSGFTILGDPNINGISHTSIIIAGVTWSIPYEWFFYLSLPVLALAVLVIPPLPFIALGIAGVLSFAWWQPSFYHLMAFLGGIVSAFLVRSDLYRKLCTSNLSALIAIVFILMTITLFPTTYGLKPIILLSGAFAIIAGGNTLFGALTNDVSRTLGEMAYSIYLLHGILLFVTFTFVLGTDKAKLFSAQEHWLTIIALAPVLIATAYATFRLIEQPGMQSTNAATAWLRSRRIFGYRASVTCPASTETQGS</sequence>
<feature type="transmembrane region" description="Helical" evidence="1">
    <location>
        <begin position="345"/>
        <end position="364"/>
    </location>
</feature>
<feature type="transmembrane region" description="Helical" evidence="1">
    <location>
        <begin position="227"/>
        <end position="244"/>
    </location>
</feature>
<reference evidence="3 4" key="1">
    <citation type="submission" date="2018-05" db="EMBL/GenBank/DDBJ databases">
        <title>Genomic Encyclopedia of Type Strains, Phase IV (KMG-IV): sequencing the most valuable type-strain genomes for metagenomic binning, comparative biology and taxonomic classification.</title>
        <authorList>
            <person name="Goeker M."/>
        </authorList>
    </citation>
    <scope>NUCLEOTIDE SEQUENCE [LARGE SCALE GENOMIC DNA]</scope>
    <source>
        <strain evidence="3 4">DSM 23606</strain>
    </source>
</reference>
<evidence type="ECO:0000313" key="4">
    <source>
        <dbReference type="Proteomes" id="UP000246569"/>
    </source>
</evidence>
<gene>
    <name evidence="3" type="ORF">C7443_107116</name>
</gene>
<evidence type="ECO:0000313" key="3">
    <source>
        <dbReference type="EMBL" id="PWV60542.1"/>
    </source>
</evidence>
<feature type="transmembrane region" description="Helical" evidence="1">
    <location>
        <begin position="314"/>
        <end position="333"/>
    </location>
</feature>
<organism evidence="3 4">
    <name type="scientific">Plasticicumulans acidivorans</name>
    <dbReference type="NCBI Taxonomy" id="886464"/>
    <lineage>
        <taxon>Bacteria</taxon>
        <taxon>Pseudomonadati</taxon>
        <taxon>Pseudomonadota</taxon>
        <taxon>Gammaproteobacteria</taxon>
        <taxon>Candidatus Competibacteraceae</taxon>
        <taxon>Plasticicumulans</taxon>
    </lineage>
</organism>
<dbReference type="Proteomes" id="UP000246569">
    <property type="component" value="Unassembled WGS sequence"/>
</dbReference>
<dbReference type="Pfam" id="PF01757">
    <property type="entry name" value="Acyl_transf_3"/>
    <property type="match status" value="1"/>
</dbReference>
<keyword evidence="1" id="KW-0812">Transmembrane</keyword>
<comment type="caution">
    <text evidence="3">The sequence shown here is derived from an EMBL/GenBank/DDBJ whole genome shotgun (WGS) entry which is preliminary data.</text>
</comment>
<feature type="transmembrane region" description="Helical" evidence="1">
    <location>
        <begin position="169"/>
        <end position="189"/>
    </location>
</feature>
<dbReference type="InterPro" id="IPR002656">
    <property type="entry name" value="Acyl_transf_3_dom"/>
</dbReference>
<feature type="transmembrane region" description="Helical" evidence="1">
    <location>
        <begin position="281"/>
        <end position="302"/>
    </location>
</feature>
<feature type="transmembrane region" description="Helical" evidence="1">
    <location>
        <begin position="196"/>
        <end position="221"/>
    </location>
</feature>
<accession>A0A317MU06</accession>
<keyword evidence="1" id="KW-0472">Membrane</keyword>
<dbReference type="AlphaFoldDB" id="A0A317MU06"/>
<dbReference type="GO" id="GO:0016747">
    <property type="term" value="F:acyltransferase activity, transferring groups other than amino-acyl groups"/>
    <property type="evidence" value="ECO:0007669"/>
    <property type="project" value="InterPro"/>
</dbReference>
<dbReference type="GO" id="GO:0016020">
    <property type="term" value="C:membrane"/>
    <property type="evidence" value="ECO:0007669"/>
    <property type="project" value="TreeGrafter"/>
</dbReference>
<proteinExistence type="predicted"/>
<dbReference type="RefSeq" id="WP_170123607.1">
    <property type="nucleotide sequence ID" value="NZ_QGTJ01000007.1"/>
</dbReference>
<evidence type="ECO:0000259" key="2">
    <source>
        <dbReference type="Pfam" id="PF01757"/>
    </source>
</evidence>
<name>A0A317MU06_9GAMM</name>
<feature type="domain" description="Acyltransferase 3" evidence="2">
    <location>
        <begin position="37"/>
        <end position="361"/>
    </location>
</feature>
<dbReference type="InterPro" id="IPR050879">
    <property type="entry name" value="Acyltransferase_3"/>
</dbReference>
<protein>
    <submittedName>
        <fullName evidence="3">Peptidoglycan/LPS O-acetylase OafA/YrhL</fullName>
    </submittedName>
</protein>
<feature type="transmembrane region" description="Helical" evidence="1">
    <location>
        <begin position="45"/>
        <end position="62"/>
    </location>
</feature>